<evidence type="ECO:0000256" key="1">
    <source>
        <dbReference type="SAM" id="Phobius"/>
    </source>
</evidence>
<reference evidence="2 3" key="1">
    <citation type="submission" date="2019-01" db="EMBL/GenBank/DDBJ databases">
        <title>Sequencing of cultivated peanut Arachis hypogaea provides insights into genome evolution and oil improvement.</title>
        <authorList>
            <person name="Chen X."/>
        </authorList>
    </citation>
    <scope>NUCLEOTIDE SEQUENCE [LARGE SCALE GENOMIC DNA]</scope>
    <source>
        <strain evidence="3">cv. Fuhuasheng</strain>
        <tissue evidence="2">Leaves</tissue>
    </source>
</reference>
<evidence type="ECO:0000313" key="3">
    <source>
        <dbReference type="Proteomes" id="UP000289738"/>
    </source>
</evidence>
<dbReference type="AlphaFoldDB" id="A0A445DLW2"/>
<protein>
    <submittedName>
        <fullName evidence="2">Uncharacterized protein</fullName>
    </submittedName>
</protein>
<dbReference type="Proteomes" id="UP000289738">
    <property type="component" value="Chromosome A03"/>
</dbReference>
<dbReference type="PANTHER" id="PTHR33928:SF2">
    <property type="entry name" value="PECTATE LYASE SUPERFAMILY PROTEIN DOMAIN-CONTAINING PROTEIN-RELATED"/>
    <property type="match status" value="1"/>
</dbReference>
<keyword evidence="1" id="KW-1133">Transmembrane helix</keyword>
<keyword evidence="3" id="KW-1185">Reference proteome</keyword>
<organism evidence="2 3">
    <name type="scientific">Arachis hypogaea</name>
    <name type="common">Peanut</name>
    <dbReference type="NCBI Taxonomy" id="3818"/>
    <lineage>
        <taxon>Eukaryota</taxon>
        <taxon>Viridiplantae</taxon>
        <taxon>Streptophyta</taxon>
        <taxon>Embryophyta</taxon>
        <taxon>Tracheophyta</taxon>
        <taxon>Spermatophyta</taxon>
        <taxon>Magnoliopsida</taxon>
        <taxon>eudicotyledons</taxon>
        <taxon>Gunneridae</taxon>
        <taxon>Pentapetalae</taxon>
        <taxon>rosids</taxon>
        <taxon>fabids</taxon>
        <taxon>Fabales</taxon>
        <taxon>Fabaceae</taxon>
        <taxon>Papilionoideae</taxon>
        <taxon>50 kb inversion clade</taxon>
        <taxon>dalbergioids sensu lato</taxon>
        <taxon>Dalbergieae</taxon>
        <taxon>Pterocarpus clade</taxon>
        <taxon>Arachis</taxon>
    </lineage>
</organism>
<dbReference type="EMBL" id="SDMP01000003">
    <property type="protein sequence ID" value="RYR64234.1"/>
    <property type="molecule type" value="Genomic_DNA"/>
</dbReference>
<dbReference type="InterPro" id="IPR039279">
    <property type="entry name" value="QRT3-like"/>
</dbReference>
<accession>A0A445DLW2</accession>
<dbReference type="GO" id="GO:0004650">
    <property type="term" value="F:polygalacturonase activity"/>
    <property type="evidence" value="ECO:0007669"/>
    <property type="project" value="InterPro"/>
</dbReference>
<proteinExistence type="predicted"/>
<evidence type="ECO:0000313" key="2">
    <source>
        <dbReference type="EMBL" id="RYR64234.1"/>
    </source>
</evidence>
<keyword evidence="1" id="KW-0472">Membrane</keyword>
<gene>
    <name evidence="2" type="ORF">Ahy_A03g010362</name>
</gene>
<keyword evidence="1" id="KW-0812">Transmembrane</keyword>
<name>A0A445DLW2_ARAHY</name>
<dbReference type="PANTHER" id="PTHR33928">
    <property type="entry name" value="POLYGALACTURONASE QRT3"/>
    <property type="match status" value="1"/>
</dbReference>
<comment type="caution">
    <text evidence="2">The sequence shown here is derived from an EMBL/GenBank/DDBJ whole genome shotgun (WGS) entry which is preliminary data.</text>
</comment>
<sequence>MTGYGITIDLTSNYNAVTYVVIFSAAVGVVLRGQDNILTGVHCYNKASSFGGVGTLMNGLFLGDANVLLIKL</sequence>
<feature type="transmembrane region" description="Helical" evidence="1">
    <location>
        <begin position="12"/>
        <end position="31"/>
    </location>
</feature>